<keyword evidence="1" id="KW-1133">Transmembrane helix</keyword>
<feature type="transmembrane region" description="Helical" evidence="1">
    <location>
        <begin position="266"/>
        <end position="287"/>
    </location>
</feature>
<protein>
    <submittedName>
        <fullName evidence="2">Uncharacterized protein</fullName>
    </submittedName>
</protein>
<feature type="transmembrane region" description="Helical" evidence="1">
    <location>
        <begin position="115"/>
        <end position="136"/>
    </location>
</feature>
<name>A0A0F9YS69_9MICR</name>
<proteinExistence type="predicted"/>
<dbReference type="VEuPathDB" id="MicrosporidiaDB:NCER_100795"/>
<feature type="transmembrane region" description="Helical" evidence="1">
    <location>
        <begin position="225"/>
        <end position="246"/>
    </location>
</feature>
<reference evidence="2 3" key="1">
    <citation type="journal article" date="2015" name="Environ. Microbiol.">
        <title>Genome analyses suggest the presence of polyploidy and recent human-driven expansions in eight global populations of the honeybee pathogen Nosema ceranae.</title>
        <authorList>
            <person name="Pelin A."/>
            <person name="Selman M."/>
            <person name="Aris-Brosou S."/>
            <person name="Farinelli L."/>
            <person name="Corradi N."/>
        </authorList>
    </citation>
    <scope>NUCLEOTIDE SEQUENCE [LARGE SCALE GENOMIC DNA]</scope>
    <source>
        <strain evidence="2 3">PA08 1199</strain>
    </source>
</reference>
<keyword evidence="1" id="KW-0812">Transmembrane</keyword>
<organism evidence="2 3">
    <name type="scientific">Vairimorpha ceranae</name>
    <dbReference type="NCBI Taxonomy" id="40302"/>
    <lineage>
        <taxon>Eukaryota</taxon>
        <taxon>Fungi</taxon>
        <taxon>Fungi incertae sedis</taxon>
        <taxon>Microsporidia</taxon>
        <taxon>Nosematidae</taxon>
        <taxon>Vairimorpha</taxon>
    </lineage>
</organism>
<feature type="transmembrane region" description="Helical" evidence="1">
    <location>
        <begin position="12"/>
        <end position="30"/>
    </location>
</feature>
<feature type="transmembrane region" description="Helical" evidence="1">
    <location>
        <begin position="193"/>
        <end position="213"/>
    </location>
</feature>
<dbReference type="GeneID" id="36319577"/>
<dbReference type="EMBL" id="JPQZ01000022">
    <property type="protein sequence ID" value="KKO75392.1"/>
    <property type="molecule type" value="Genomic_DNA"/>
</dbReference>
<evidence type="ECO:0000256" key="1">
    <source>
        <dbReference type="SAM" id="Phobius"/>
    </source>
</evidence>
<feature type="transmembrane region" description="Helical" evidence="1">
    <location>
        <begin position="156"/>
        <end position="181"/>
    </location>
</feature>
<gene>
    <name evidence="2" type="ORF">AAJ76_220008148</name>
</gene>
<dbReference type="VEuPathDB" id="MicrosporidiaDB:AAJ76_220008148"/>
<keyword evidence="1" id="KW-0472">Membrane</keyword>
<keyword evidence="3" id="KW-1185">Reference proteome</keyword>
<accession>A0A0F9YS69</accession>
<sequence>MTSTDDSLRACYLNEMIFSTLLLLFTVWRYNKTSSTKISSYKSRLRSVGSFFITSSIFSTCMCNIIIWYLSGYIKLDKYKFERDGFINQTFNITYKDVQINLCTLLYVVYMISKILRMSAVFMLIGLWGPCLHSYINTERYDSTYIRYSIFDSKNLFKTSIVTFSKLYSVFRIPVLIFLYFNLKELNPSTTVFFESLFLSAEIYFCLGLFLVLQTKHNFLIGYKGVDTISLLSMCLGIYGFLNYTINSLTFPFVVSPTSRQVVQSLVFGLRLIIDILIVNMFCPLNGQVFDEVENRKEKGIEFTSESRDIILYQ</sequence>
<comment type="caution">
    <text evidence="2">The sequence shown here is derived from an EMBL/GenBank/DDBJ whole genome shotgun (WGS) entry which is preliminary data.</text>
</comment>
<dbReference type="AlphaFoldDB" id="A0A0F9YS69"/>
<feature type="transmembrane region" description="Helical" evidence="1">
    <location>
        <begin position="51"/>
        <end position="70"/>
    </location>
</feature>
<evidence type="ECO:0000313" key="2">
    <source>
        <dbReference type="EMBL" id="KKO75392.1"/>
    </source>
</evidence>
<dbReference type="Proteomes" id="UP000034350">
    <property type="component" value="Unassembled WGS sequence"/>
</dbReference>
<evidence type="ECO:0000313" key="3">
    <source>
        <dbReference type="Proteomes" id="UP000034350"/>
    </source>
</evidence>
<dbReference type="OrthoDB" id="2189914at2759"/>
<dbReference type="RefSeq" id="XP_024331134.1">
    <property type="nucleotide sequence ID" value="XM_024474652.1"/>
</dbReference>